<dbReference type="RefSeq" id="WP_066420353.1">
    <property type="nucleotide sequence ID" value="NZ_FKBS01000029.1"/>
</dbReference>
<dbReference type="PIRSF" id="PIRSF000521">
    <property type="entry name" value="Transaminase_4ab_Lys_Orn"/>
    <property type="match status" value="1"/>
</dbReference>
<dbReference type="OrthoDB" id="3398487at2"/>
<evidence type="ECO:0000256" key="2">
    <source>
        <dbReference type="ARBA" id="ARBA00004946"/>
    </source>
</evidence>
<dbReference type="GO" id="GO:0047307">
    <property type="term" value="F:diaminobutyrate-pyruvate transaminase activity"/>
    <property type="evidence" value="ECO:0007669"/>
    <property type="project" value="InterPro"/>
</dbReference>
<dbReference type="UniPathway" id="UPA00067">
    <property type="reaction ID" value="UER00121"/>
</dbReference>
<dbReference type="EMBL" id="FKBS01000029">
    <property type="protein sequence ID" value="SAI57491.1"/>
    <property type="molecule type" value="Genomic_DNA"/>
</dbReference>
<keyword evidence="12" id="KW-0670">Pyruvate</keyword>
<dbReference type="GO" id="GO:0030170">
    <property type="term" value="F:pyridoxal phosphate binding"/>
    <property type="evidence" value="ECO:0007669"/>
    <property type="project" value="InterPro"/>
</dbReference>
<dbReference type="InterPro" id="IPR015422">
    <property type="entry name" value="PyrdxlP-dep_Trfase_small"/>
</dbReference>
<keyword evidence="6 11" id="KW-0032">Aminotransferase</keyword>
<dbReference type="Gene3D" id="3.40.640.10">
    <property type="entry name" value="Type I PLP-dependent aspartate aminotransferase-like (Major domain)"/>
    <property type="match status" value="1"/>
</dbReference>
<dbReference type="InterPro" id="IPR015421">
    <property type="entry name" value="PyrdxlP-dep_Trfase_major"/>
</dbReference>
<keyword evidence="7 11" id="KW-0808">Transferase</keyword>
<dbReference type="CDD" id="cd00610">
    <property type="entry name" value="OAT_like"/>
    <property type="match status" value="1"/>
</dbReference>
<dbReference type="SUPFAM" id="SSF53383">
    <property type="entry name" value="PLP-dependent transferases"/>
    <property type="match status" value="1"/>
</dbReference>
<dbReference type="NCBIfam" id="TIGR02407">
    <property type="entry name" value="ectoine_ectB"/>
    <property type="match status" value="1"/>
</dbReference>
<keyword evidence="8 10" id="KW-0663">Pyridoxal phosphate</keyword>
<evidence type="ECO:0000313" key="12">
    <source>
        <dbReference type="EMBL" id="SAI57491.1"/>
    </source>
</evidence>
<evidence type="ECO:0000256" key="5">
    <source>
        <dbReference type="ARBA" id="ARBA00014798"/>
    </source>
</evidence>
<protein>
    <recommendedName>
        <fullName evidence="5 11">Diaminobutyrate--2-oxoglutarate transaminase</fullName>
        <ecNumber evidence="4 11">2.6.1.76</ecNumber>
    </recommendedName>
    <alternativeName>
        <fullName evidence="11">DABA aminotransferase</fullName>
    </alternativeName>
</protein>
<dbReference type="NCBIfam" id="NF006733">
    <property type="entry name" value="PRK09264.1"/>
    <property type="match status" value="1"/>
</dbReference>
<comment type="similarity">
    <text evidence="3 10">Belongs to the class-III pyridoxal-phosphate-dependent aminotransferase family.</text>
</comment>
<dbReference type="GO" id="GO:0019491">
    <property type="term" value="P:ectoine biosynthetic process"/>
    <property type="evidence" value="ECO:0007669"/>
    <property type="project" value="UniProtKB-UniPathway"/>
</dbReference>
<comment type="catalytic activity">
    <reaction evidence="9 11">
        <text>L-2,4-diaminobutanoate + 2-oxoglutarate = L-aspartate 4-semialdehyde + L-glutamate</text>
        <dbReference type="Rhea" id="RHEA:11160"/>
        <dbReference type="ChEBI" id="CHEBI:16810"/>
        <dbReference type="ChEBI" id="CHEBI:29985"/>
        <dbReference type="ChEBI" id="CHEBI:58761"/>
        <dbReference type="ChEBI" id="CHEBI:537519"/>
        <dbReference type="EC" id="2.6.1.76"/>
    </reaction>
</comment>
<gene>
    <name evidence="12" type="primary">ectB</name>
    <name evidence="12" type="ORF">SAMEA1982600_04935</name>
</gene>
<evidence type="ECO:0000256" key="9">
    <source>
        <dbReference type="ARBA" id="ARBA00049111"/>
    </source>
</evidence>
<dbReference type="InterPro" id="IPR015424">
    <property type="entry name" value="PyrdxlP-dep_Trfase"/>
</dbReference>
<comment type="cofactor">
    <cofactor evidence="1 11">
        <name>pyridoxal 5'-phosphate</name>
        <dbReference type="ChEBI" id="CHEBI:597326"/>
    </cofactor>
</comment>
<evidence type="ECO:0000256" key="7">
    <source>
        <dbReference type="ARBA" id="ARBA00022679"/>
    </source>
</evidence>
<evidence type="ECO:0000313" key="13">
    <source>
        <dbReference type="Proteomes" id="UP000077037"/>
    </source>
</evidence>
<evidence type="ECO:0000256" key="10">
    <source>
        <dbReference type="RuleBase" id="RU003560"/>
    </source>
</evidence>
<sequence length="435" mass="47661">MDLKIFERMESEVRGYIRSFPVVFSQARGSLLIDEEGTEYIDFFSGAGTLNYGHNNPVFKEKLVEYLQSDGVVHGLDMATSAKKRFLETVDRVLLKPRNWQYTLQFTGPTGTNAVEAALKIARQVKGRPNIISFTHGFHGVSGGSLAATANMKFRDAAGYALGNTTFMPYDGYFGPDVDTIAYLERMLDDPSSGMDKPAGVIVETVQGEGGVNVATLRWLKELEKLCHRHDMLLIVDDIQVGCGRTGSFFSFESAGIRPDIITLSKSLSGFGLPMSLVLMKPELDVWKPGAHSGTFRGNNLAFVTATQALETYWASDAFATDVQRKERLVRDWLENLAHSYPNAGLSVRGRGLIQGLVSGNQPDLANRIAHMAFERGLVIETAGAHDEVLKVLPALTIEDELLTRGLDIIEASVAAALAEDAQPARVLNFGGKRR</sequence>
<comment type="function">
    <text evidence="11">Catalyzes reversively the conversion of L-aspartate beta-semialdehyde (ASA) to L-2,4-diaminobutyrate (DABA) by transamination with L-glutamate.</text>
</comment>
<dbReference type="InterPro" id="IPR005814">
    <property type="entry name" value="Aminotrans_3"/>
</dbReference>
<evidence type="ECO:0000256" key="1">
    <source>
        <dbReference type="ARBA" id="ARBA00001933"/>
    </source>
</evidence>
<dbReference type="PANTHER" id="PTHR43552:SF2">
    <property type="entry name" value="DIAMINOBUTYRATE--2-OXOGLUTARATE TRANSAMINASE"/>
    <property type="match status" value="1"/>
</dbReference>
<evidence type="ECO:0000256" key="8">
    <source>
        <dbReference type="ARBA" id="ARBA00022898"/>
    </source>
</evidence>
<dbReference type="FunFam" id="3.40.640.10:FF:000004">
    <property type="entry name" value="Acetylornithine aminotransferase"/>
    <property type="match status" value="1"/>
</dbReference>
<evidence type="ECO:0000256" key="3">
    <source>
        <dbReference type="ARBA" id="ARBA00008954"/>
    </source>
</evidence>
<dbReference type="NCBIfam" id="TIGR00709">
    <property type="entry name" value="dat"/>
    <property type="match status" value="1"/>
</dbReference>
<dbReference type="InterPro" id="IPR049704">
    <property type="entry name" value="Aminotrans_3_PPA_site"/>
</dbReference>
<dbReference type="PROSITE" id="PS00600">
    <property type="entry name" value="AA_TRANSFER_CLASS_3"/>
    <property type="match status" value="1"/>
</dbReference>
<evidence type="ECO:0000256" key="4">
    <source>
        <dbReference type="ARBA" id="ARBA00013155"/>
    </source>
</evidence>
<accession>A0A157RHL8</accession>
<dbReference type="Pfam" id="PF00202">
    <property type="entry name" value="Aminotran_3"/>
    <property type="match status" value="1"/>
</dbReference>
<dbReference type="PANTHER" id="PTHR43552">
    <property type="entry name" value="DIAMINOBUTYRATE--2-OXOGLUTARATE AMINOTRANSFERASE"/>
    <property type="match status" value="1"/>
</dbReference>
<name>A0A157RHL8_9BORD</name>
<comment type="pathway">
    <text evidence="2 11">Amine and polyamine biosynthesis; ectoine biosynthesis; L-ectoine from L-aspartate 4-semialdehyde: step 1/3.</text>
</comment>
<organism evidence="12 13">
    <name type="scientific">Bordetella ansorpii</name>
    <dbReference type="NCBI Taxonomy" id="288768"/>
    <lineage>
        <taxon>Bacteria</taxon>
        <taxon>Pseudomonadati</taxon>
        <taxon>Pseudomonadota</taxon>
        <taxon>Betaproteobacteria</taxon>
        <taxon>Burkholderiales</taxon>
        <taxon>Alcaligenaceae</taxon>
        <taxon>Bordetella</taxon>
    </lineage>
</organism>
<dbReference type="GO" id="GO:0045303">
    <property type="term" value="F:diaminobutyrate-2-oxoglutarate transaminase activity"/>
    <property type="evidence" value="ECO:0007669"/>
    <property type="project" value="UniProtKB-EC"/>
</dbReference>
<dbReference type="Proteomes" id="UP000077037">
    <property type="component" value="Unassembled WGS sequence"/>
</dbReference>
<evidence type="ECO:0000256" key="11">
    <source>
        <dbReference type="RuleBase" id="RU365034"/>
    </source>
</evidence>
<evidence type="ECO:0000256" key="6">
    <source>
        <dbReference type="ARBA" id="ARBA00022576"/>
    </source>
</evidence>
<dbReference type="AlphaFoldDB" id="A0A157RHL8"/>
<dbReference type="InterPro" id="IPR004637">
    <property type="entry name" value="Dat"/>
</dbReference>
<reference evidence="12 13" key="1">
    <citation type="submission" date="2016-03" db="EMBL/GenBank/DDBJ databases">
        <authorList>
            <consortium name="Pathogen Informatics"/>
        </authorList>
    </citation>
    <scope>NUCLEOTIDE SEQUENCE [LARGE SCALE GENOMIC DNA]</scope>
    <source>
        <strain evidence="12 13">NCTC13364</strain>
    </source>
</reference>
<proteinExistence type="inferred from homology"/>
<dbReference type="Gene3D" id="3.90.1150.10">
    <property type="entry name" value="Aspartate Aminotransferase, domain 1"/>
    <property type="match status" value="1"/>
</dbReference>
<dbReference type="EC" id="2.6.1.76" evidence="4 11"/>
<dbReference type="InterPro" id="IPR012773">
    <property type="entry name" value="Ectoine_EctB"/>
</dbReference>